<evidence type="ECO:0000256" key="6">
    <source>
        <dbReference type="ARBA" id="ARBA00022747"/>
    </source>
</evidence>
<keyword evidence="10 11" id="KW-0238">DNA-binding</keyword>
<organism evidence="14 15">
    <name type="scientific">Candidatus Mycoplasma haematobovis</name>
    <dbReference type="NCBI Taxonomy" id="432608"/>
    <lineage>
        <taxon>Bacteria</taxon>
        <taxon>Bacillati</taxon>
        <taxon>Mycoplasmatota</taxon>
        <taxon>Mollicutes</taxon>
        <taxon>Mycoplasmataceae</taxon>
        <taxon>Mycoplasma</taxon>
    </lineage>
</organism>
<dbReference type="InterPro" id="IPR007409">
    <property type="entry name" value="Restrct_endonuc_type1_HsdR_N"/>
</dbReference>
<dbReference type="PANTHER" id="PTHR30195:SF15">
    <property type="entry name" value="TYPE I RESTRICTION ENZYME HINDI ENDONUCLEASE SUBUNIT"/>
    <property type="match status" value="1"/>
</dbReference>
<evidence type="ECO:0000256" key="10">
    <source>
        <dbReference type="ARBA" id="ARBA00023125"/>
    </source>
</evidence>
<dbReference type="Gene3D" id="3.40.50.300">
    <property type="entry name" value="P-loop containing nucleotide triphosphate hydrolases"/>
    <property type="match status" value="2"/>
</dbReference>
<evidence type="ECO:0000256" key="7">
    <source>
        <dbReference type="ARBA" id="ARBA00022759"/>
    </source>
</evidence>
<proteinExistence type="inferred from homology"/>
<evidence type="ECO:0000256" key="9">
    <source>
        <dbReference type="ARBA" id="ARBA00022840"/>
    </source>
</evidence>
<evidence type="ECO:0000256" key="12">
    <source>
        <dbReference type="SAM" id="Coils"/>
    </source>
</evidence>
<dbReference type="EMBL" id="LWUJ01000010">
    <property type="protein sequence ID" value="OAL10771.1"/>
    <property type="molecule type" value="Genomic_DNA"/>
</dbReference>
<dbReference type="RefSeq" id="WP_187150007.1">
    <property type="nucleotide sequence ID" value="NZ_LWUJ01000010.1"/>
</dbReference>
<evidence type="ECO:0000256" key="11">
    <source>
        <dbReference type="RuleBase" id="RU364115"/>
    </source>
</evidence>
<keyword evidence="5 11" id="KW-0547">Nucleotide-binding</keyword>
<dbReference type="InterPro" id="IPR055180">
    <property type="entry name" value="HsdR_RecA-like_helicase_dom_2"/>
</dbReference>
<dbReference type="PROSITE" id="PS51192">
    <property type="entry name" value="HELICASE_ATP_BIND_1"/>
    <property type="match status" value="1"/>
</dbReference>
<dbReference type="GO" id="GO:0009035">
    <property type="term" value="F:type I site-specific deoxyribonuclease activity"/>
    <property type="evidence" value="ECO:0007669"/>
    <property type="project" value="UniProtKB-EC"/>
</dbReference>
<evidence type="ECO:0000256" key="4">
    <source>
        <dbReference type="ARBA" id="ARBA00022722"/>
    </source>
</evidence>
<reference evidence="15" key="1">
    <citation type="submission" date="2016-04" db="EMBL/GenBank/DDBJ databases">
        <authorList>
            <person name="Quiroz-Castaneda R.E."/>
            <person name="Martinez-Ocampo F."/>
        </authorList>
    </citation>
    <scope>NUCLEOTIDE SEQUENCE [LARGE SCALE GENOMIC DNA]</scope>
    <source>
        <strain evidence="15">INIFAP01</strain>
    </source>
</reference>
<dbReference type="InterPro" id="IPR014001">
    <property type="entry name" value="Helicase_ATP-bd"/>
</dbReference>
<keyword evidence="15" id="KW-1185">Reference proteome</keyword>
<evidence type="ECO:0000256" key="1">
    <source>
        <dbReference type="ARBA" id="ARBA00000851"/>
    </source>
</evidence>
<dbReference type="AlphaFoldDB" id="A0A1A9QFI3"/>
<dbReference type="Pfam" id="PF18766">
    <property type="entry name" value="SWI2_SNF2"/>
    <property type="match status" value="1"/>
</dbReference>
<evidence type="ECO:0000256" key="2">
    <source>
        <dbReference type="ARBA" id="ARBA00008598"/>
    </source>
</evidence>
<dbReference type="CDD" id="cd22332">
    <property type="entry name" value="HsdR_N"/>
    <property type="match status" value="1"/>
</dbReference>
<comment type="catalytic activity">
    <reaction evidence="1 11">
        <text>Endonucleolytic cleavage of DNA to give random double-stranded fragments with terminal 5'-phosphates, ATP is simultaneously hydrolyzed.</text>
        <dbReference type="EC" id="3.1.21.3"/>
    </reaction>
</comment>
<comment type="caution">
    <text evidence="14">The sequence shown here is derived from an EMBL/GenBank/DDBJ whole genome shotgun (WGS) entry which is preliminary data.</text>
</comment>
<dbReference type="Pfam" id="PF22679">
    <property type="entry name" value="T1R_D3-like"/>
    <property type="match status" value="1"/>
</dbReference>
<dbReference type="PANTHER" id="PTHR30195">
    <property type="entry name" value="TYPE I SITE-SPECIFIC DEOXYRIBONUCLEASE PROTEIN SUBUNIT M AND R"/>
    <property type="match status" value="1"/>
</dbReference>
<dbReference type="GO" id="GO:0009307">
    <property type="term" value="P:DNA restriction-modification system"/>
    <property type="evidence" value="ECO:0007669"/>
    <property type="project" value="UniProtKB-KW"/>
</dbReference>
<sequence length="1029" mass="120695">MDNFSEESLVEKPALDELENLGWRIKKGSSLIRPDKSQVILFSEFSKAIKKLNPWASTHQIQEAFQELTNYRSSTFLLEENREKYFLIRKGINVTVKDKFERTTTRTLRLIDFNEPDNNEFLAVSQLTIFGRVINYQRTPDVICFVNGIPLIFMEFKHNSKKPREGYEDNYLKCLDEIYHLFFFNAFCVFSNGDESKIGTVGSSWENFHEWKRLSEDEDGDTDITTLIKGVCEKTNFLDLLENFILYSDSDLGFFKILAKNHQFLGVNKAIQSYAQREQNKGKLGTFWHTQGSGKSYSMLFFIEKVLRKFSGNPTFLILTDRKELDEQIHNTFAACGVLTDKNCSVETKEELAEKLKGTPRYLFSLIQKFGKPKEGTTLKPIELKNEVIIVADEAHRSQYGGLFENIQKLLPDAIKIGFTGTPLLVGDVTTIDQFGHYVSRYDFLRAKQDGVTVPLLYENHALPFGELNNPEMDEKIRNLVESNTEDVFEQEEVTRETRTIKQLWMKEDRLRANAKDFVEHYSELIDVGKAMFVCLNKLSCVLMHKYVQEYWQEKVKDLKKELQIAPFLEQDKLQKRIEFMEKTKMYVVISEDVGDETKFKEEGLDIKPHREAMRKEKLDKRFKDKNDNFNVVFVCAMWLTGFDVKCLSFLYLDKPLKAHTLMQAIARPNRISEGKTYGLIVDYNNIIKHLKDALETYTGEDSRRVLPIVDKKEAFQNFLKFLQEIEIFLQSHKISLVEIVYCEDANQKRRLINDAKEKLLEKKKIRREFGRLYRGFLSIGNLIVEKELTDIERRKRSCIINIYQNLRKPRDHNKHADLIREVHKIIDEYVTLGEINESSRIAIDEINLNNLCDVVNKSGRQNHIFYTVSVAIGKEINETLMRNPSWISYQEEYQRIIDDWNNALTKEAKEQAFRELMEMCEKLKSEKGRANREGFENEYELIVWHILCMHKKDHSDEDRLVLKELSKELYRDVQKKIATTHNWKGKPSTKSVVKNTIRRKLFSDGPQSWTEKDIDQLLEKLFEWFLNN</sequence>
<dbReference type="GO" id="GO:0003677">
    <property type="term" value="F:DNA binding"/>
    <property type="evidence" value="ECO:0007669"/>
    <property type="project" value="UniProtKB-KW"/>
</dbReference>
<name>A0A1A9QFI3_9MOLU</name>
<dbReference type="CDD" id="cd18800">
    <property type="entry name" value="SF2_C_EcoR124I-like"/>
    <property type="match status" value="1"/>
</dbReference>
<dbReference type="NCBIfam" id="TIGR00348">
    <property type="entry name" value="hsdR"/>
    <property type="match status" value="1"/>
</dbReference>
<dbReference type="GO" id="GO:0005524">
    <property type="term" value="F:ATP binding"/>
    <property type="evidence" value="ECO:0007669"/>
    <property type="project" value="UniProtKB-KW"/>
</dbReference>
<dbReference type="Pfam" id="PF04313">
    <property type="entry name" value="HSDR_N"/>
    <property type="match status" value="1"/>
</dbReference>
<dbReference type="Gene3D" id="3.90.1570.50">
    <property type="match status" value="1"/>
</dbReference>
<keyword evidence="12" id="KW-0175">Coiled coil</keyword>
<protein>
    <recommendedName>
        <fullName evidence="11">Type I restriction enzyme endonuclease subunit</fullName>
        <shortName evidence="11">R protein</shortName>
        <ecNumber evidence="11">3.1.21.3</ecNumber>
    </recommendedName>
</protein>
<evidence type="ECO:0000313" key="15">
    <source>
        <dbReference type="Proteomes" id="UP000077623"/>
    </source>
</evidence>
<keyword evidence="4" id="KW-0540">Nuclease</keyword>
<feature type="coiled-coil region" evidence="12">
    <location>
        <begin position="907"/>
        <end position="934"/>
    </location>
</feature>
<gene>
    <name evidence="14" type="ORF">A6V39_01770</name>
</gene>
<keyword evidence="6 11" id="KW-0680">Restriction system</keyword>
<dbReference type="Proteomes" id="UP000077623">
    <property type="component" value="Unassembled WGS sequence"/>
</dbReference>
<comment type="function">
    <text evidence="11">Subunit R is required for both nuclease and ATPase activities, but not for modification.</text>
</comment>
<comment type="subunit">
    <text evidence="3 11">The type I restriction/modification system is composed of three polypeptides R, M and S.</text>
</comment>
<dbReference type="InterPro" id="IPR040980">
    <property type="entry name" value="SWI2_SNF2"/>
</dbReference>
<evidence type="ECO:0000256" key="3">
    <source>
        <dbReference type="ARBA" id="ARBA00011296"/>
    </source>
</evidence>
<dbReference type="SMART" id="SM00487">
    <property type="entry name" value="DEXDc"/>
    <property type="match status" value="1"/>
</dbReference>
<keyword evidence="7" id="KW-0255">Endonuclease</keyword>
<evidence type="ECO:0000256" key="5">
    <source>
        <dbReference type="ARBA" id="ARBA00022741"/>
    </source>
</evidence>
<dbReference type="InterPro" id="IPR051268">
    <property type="entry name" value="Type-I_R_enzyme_R_subunit"/>
</dbReference>
<evidence type="ECO:0000313" key="14">
    <source>
        <dbReference type="EMBL" id="OAL10771.1"/>
    </source>
</evidence>
<comment type="similarity">
    <text evidence="2 11">Belongs to the HsdR family.</text>
</comment>
<dbReference type="InterPro" id="IPR027417">
    <property type="entry name" value="P-loop_NTPase"/>
</dbReference>
<evidence type="ECO:0000256" key="8">
    <source>
        <dbReference type="ARBA" id="ARBA00022801"/>
    </source>
</evidence>
<feature type="domain" description="Helicase ATP-binding" evidence="13">
    <location>
        <begin position="276"/>
        <end position="441"/>
    </location>
</feature>
<dbReference type="SUPFAM" id="SSF52540">
    <property type="entry name" value="P-loop containing nucleoside triphosphate hydrolases"/>
    <property type="match status" value="2"/>
</dbReference>
<dbReference type="STRING" id="432608.A6V39_01770"/>
<dbReference type="InterPro" id="IPR004473">
    <property type="entry name" value="Restrct_endonuc_typeI_HsdR"/>
</dbReference>
<keyword evidence="9 11" id="KW-0067">ATP-binding</keyword>
<evidence type="ECO:0000259" key="13">
    <source>
        <dbReference type="PROSITE" id="PS51192"/>
    </source>
</evidence>
<dbReference type="EC" id="3.1.21.3" evidence="11"/>
<keyword evidence="8 11" id="KW-0378">Hydrolase</keyword>
<dbReference type="REBASE" id="159342">
    <property type="entry name" value="MhaP01ORF1775P"/>
</dbReference>
<accession>A0A1A9QFI3</accession>